<keyword evidence="3 5" id="KW-1133">Transmembrane helix</keyword>
<evidence type="ECO:0000313" key="7">
    <source>
        <dbReference type="EMBL" id="RZS90915.1"/>
    </source>
</evidence>
<dbReference type="GO" id="GO:0022857">
    <property type="term" value="F:transmembrane transporter activity"/>
    <property type="evidence" value="ECO:0007669"/>
    <property type="project" value="InterPro"/>
</dbReference>
<dbReference type="SUPFAM" id="SSF103473">
    <property type="entry name" value="MFS general substrate transporter"/>
    <property type="match status" value="1"/>
</dbReference>
<evidence type="ECO:0000259" key="6">
    <source>
        <dbReference type="PROSITE" id="PS50850"/>
    </source>
</evidence>
<dbReference type="InterPro" id="IPR036259">
    <property type="entry name" value="MFS_trans_sf"/>
</dbReference>
<keyword evidence="4 5" id="KW-0472">Membrane</keyword>
<accession>A0A4Q7NUV4</accession>
<feature type="transmembrane region" description="Helical" evidence="5">
    <location>
        <begin position="140"/>
        <end position="162"/>
    </location>
</feature>
<dbReference type="AlphaFoldDB" id="A0A4Q7NUV4"/>
<evidence type="ECO:0000256" key="2">
    <source>
        <dbReference type="ARBA" id="ARBA00022692"/>
    </source>
</evidence>
<proteinExistence type="predicted"/>
<name>A0A4Q7NUV4_9ACTN</name>
<dbReference type="RefSeq" id="WP_130491042.1">
    <property type="nucleotide sequence ID" value="NZ_SGXD01000001.1"/>
</dbReference>
<dbReference type="PANTHER" id="PTHR42718:SF42">
    <property type="entry name" value="EXPORT PROTEIN"/>
    <property type="match status" value="1"/>
</dbReference>
<protein>
    <submittedName>
        <fullName evidence="7">EmrB/QacA subfamily drug resistance transporter</fullName>
    </submittedName>
</protein>
<feature type="transmembrane region" description="Helical" evidence="5">
    <location>
        <begin position="82"/>
        <end position="101"/>
    </location>
</feature>
<dbReference type="PANTHER" id="PTHR42718">
    <property type="entry name" value="MAJOR FACILITATOR SUPERFAMILY MULTIDRUG TRANSPORTER MFSC"/>
    <property type="match status" value="1"/>
</dbReference>
<feature type="transmembrane region" description="Helical" evidence="5">
    <location>
        <begin position="49"/>
        <end position="70"/>
    </location>
</feature>
<feature type="transmembrane region" description="Helical" evidence="5">
    <location>
        <begin position="326"/>
        <end position="348"/>
    </location>
</feature>
<organism evidence="7 8">
    <name type="scientific">Motilibacter rhizosphaerae</name>
    <dbReference type="NCBI Taxonomy" id="598652"/>
    <lineage>
        <taxon>Bacteria</taxon>
        <taxon>Bacillati</taxon>
        <taxon>Actinomycetota</taxon>
        <taxon>Actinomycetes</taxon>
        <taxon>Motilibacterales</taxon>
        <taxon>Motilibacteraceae</taxon>
        <taxon>Motilibacter</taxon>
    </lineage>
</organism>
<feature type="transmembrane region" description="Helical" evidence="5">
    <location>
        <begin position="266"/>
        <end position="287"/>
    </location>
</feature>
<evidence type="ECO:0000256" key="4">
    <source>
        <dbReference type="ARBA" id="ARBA00023136"/>
    </source>
</evidence>
<feature type="transmembrane region" description="Helical" evidence="5">
    <location>
        <begin position="201"/>
        <end position="221"/>
    </location>
</feature>
<evidence type="ECO:0000256" key="3">
    <source>
        <dbReference type="ARBA" id="ARBA00022989"/>
    </source>
</evidence>
<dbReference type="OrthoDB" id="7375466at2"/>
<feature type="transmembrane region" description="Helical" evidence="5">
    <location>
        <begin position="354"/>
        <end position="377"/>
    </location>
</feature>
<feature type="domain" description="Major facilitator superfamily (MFS) profile" evidence="6">
    <location>
        <begin position="16"/>
        <end position="458"/>
    </location>
</feature>
<feature type="transmembrane region" description="Helical" evidence="5">
    <location>
        <begin position="168"/>
        <end position="189"/>
    </location>
</feature>
<dbReference type="EMBL" id="SGXD01000001">
    <property type="protein sequence ID" value="RZS90915.1"/>
    <property type="molecule type" value="Genomic_DNA"/>
</dbReference>
<evidence type="ECO:0000313" key="8">
    <source>
        <dbReference type="Proteomes" id="UP000293638"/>
    </source>
</evidence>
<feature type="transmembrane region" description="Helical" evidence="5">
    <location>
        <begin position="12"/>
        <end position="29"/>
    </location>
</feature>
<reference evidence="7 8" key="1">
    <citation type="submission" date="2019-02" db="EMBL/GenBank/DDBJ databases">
        <title>Genomic Encyclopedia of Type Strains, Phase IV (KMG-IV): sequencing the most valuable type-strain genomes for metagenomic binning, comparative biology and taxonomic classification.</title>
        <authorList>
            <person name="Goeker M."/>
        </authorList>
    </citation>
    <scope>NUCLEOTIDE SEQUENCE [LARGE SCALE GENOMIC DNA]</scope>
    <source>
        <strain evidence="7 8">DSM 45622</strain>
    </source>
</reference>
<comment type="subcellular location">
    <subcellularLocation>
        <location evidence="1">Cell membrane</location>
        <topology evidence="1">Multi-pass membrane protein</topology>
    </subcellularLocation>
</comment>
<dbReference type="Gene3D" id="1.20.1720.10">
    <property type="entry name" value="Multidrug resistance protein D"/>
    <property type="match status" value="1"/>
</dbReference>
<dbReference type="Pfam" id="PF07690">
    <property type="entry name" value="MFS_1"/>
    <property type="match status" value="1"/>
</dbReference>
<gene>
    <name evidence="7" type="ORF">EV189_0145</name>
</gene>
<keyword evidence="2 5" id="KW-0812">Transmembrane</keyword>
<evidence type="ECO:0000256" key="5">
    <source>
        <dbReference type="SAM" id="Phobius"/>
    </source>
</evidence>
<keyword evidence="8" id="KW-1185">Reference proteome</keyword>
<dbReference type="InterPro" id="IPR020846">
    <property type="entry name" value="MFS_dom"/>
</dbReference>
<feature type="transmembrane region" description="Helical" evidence="5">
    <location>
        <begin position="293"/>
        <end position="314"/>
    </location>
</feature>
<dbReference type="CDD" id="cd17321">
    <property type="entry name" value="MFS_MMR_MDR_like"/>
    <property type="match status" value="1"/>
</dbReference>
<sequence>MSEEGVAYASPAGRGVLAATVLGSGMVFLDSTVANVALRPIGKALDADLAVLQWVVNGYTLALAALILLGGSLGDRFGRRRVFVVGTVWFAVGSLLCGLAPTGAVLVAARVLQGVGGALLTPGSLAILQTSLRHEDRARAIGAWSGLAGLSSAAGPLVGGWLVSALSWRWAFLLNLPLAVVVVTIALRCVPESRSTAVPRLDPLGALLAALALGGSTYALVSWGSPAAWAALVVGVASAVAFLGWQRVALAPMLPLGIFRSRAFSAANVATFVVYGGLAGVTFLLVLDLQVASGFSPLVSGSLLLPITAMMLLLSSHSGALATRTGARLPMTVGPVIVAVSVLVLATLPEGGLSWLVALVGAALLGLGMAVLVAPLTATVLASVGDEHAGLASGVNNAVARTASLVAVAALPVVVGLGGDDYADPRVLHPAYRTAMLLCAGLVALGAVVSWVGVPGRADAEG</sequence>
<dbReference type="GO" id="GO:0005886">
    <property type="term" value="C:plasma membrane"/>
    <property type="evidence" value="ECO:0007669"/>
    <property type="project" value="UniProtKB-SubCell"/>
</dbReference>
<feature type="transmembrane region" description="Helical" evidence="5">
    <location>
        <begin position="398"/>
        <end position="419"/>
    </location>
</feature>
<dbReference type="Proteomes" id="UP000293638">
    <property type="component" value="Unassembled WGS sequence"/>
</dbReference>
<feature type="transmembrane region" description="Helical" evidence="5">
    <location>
        <begin position="431"/>
        <end position="454"/>
    </location>
</feature>
<dbReference type="InterPro" id="IPR011701">
    <property type="entry name" value="MFS"/>
</dbReference>
<feature type="transmembrane region" description="Helical" evidence="5">
    <location>
        <begin position="107"/>
        <end position="128"/>
    </location>
</feature>
<evidence type="ECO:0000256" key="1">
    <source>
        <dbReference type="ARBA" id="ARBA00004651"/>
    </source>
</evidence>
<feature type="transmembrane region" description="Helical" evidence="5">
    <location>
        <begin position="227"/>
        <end position="245"/>
    </location>
</feature>
<dbReference type="Gene3D" id="1.20.1250.20">
    <property type="entry name" value="MFS general substrate transporter like domains"/>
    <property type="match status" value="1"/>
</dbReference>
<comment type="caution">
    <text evidence="7">The sequence shown here is derived from an EMBL/GenBank/DDBJ whole genome shotgun (WGS) entry which is preliminary data.</text>
</comment>
<dbReference type="PROSITE" id="PS50850">
    <property type="entry name" value="MFS"/>
    <property type="match status" value="1"/>
</dbReference>